<organism evidence="7 8">
    <name type="scientific">Catenaria anguillulae PL171</name>
    <dbReference type="NCBI Taxonomy" id="765915"/>
    <lineage>
        <taxon>Eukaryota</taxon>
        <taxon>Fungi</taxon>
        <taxon>Fungi incertae sedis</taxon>
        <taxon>Blastocladiomycota</taxon>
        <taxon>Blastocladiomycetes</taxon>
        <taxon>Blastocladiales</taxon>
        <taxon>Catenariaceae</taxon>
        <taxon>Catenaria</taxon>
    </lineage>
</organism>
<evidence type="ECO:0000256" key="5">
    <source>
        <dbReference type="SAM" id="MobiDB-lite"/>
    </source>
</evidence>
<dbReference type="Gene3D" id="2.102.10.10">
    <property type="entry name" value="Rieske [2Fe-2S] iron-sulphur domain"/>
    <property type="match status" value="1"/>
</dbReference>
<sequence length="572" mass="59449">MNRTAGNTKSNGSRGRRADTSPGRGPSSSDSSASSSESGSSSGYSSGSDTEMHQGSPQKTKTKPKSTGPLPGAPGSLLDSFLTHQESAAATSSPATNGAAVRNRSANVPVATLPEGAAGAEAENYQSIEAVPMDKKAAKKAAKQAKKQAKHSVANPVAVLGSASPTVFAYPLNGKLPVLSLLTALGATAASPWTEQEVMSDAVALSNARIRTVDDLRYVPKKGWKDLPVPQVVSDRLRRCVWAGMDKRHVREMEDGLLDGVGQELAKSLPSLPATLAARNTTQDGQPKRTIELEPATVTTNDGTTVAPRHATGGVHTKADDKPEGYWSTLASQFLGTASPAVDSTPRSPPSPPTQSATVNLDPSNPAALVNALLYDGRGGPQWVPPTLDEVMASSPKKKSTNAASIRDVKPAVAAALAAMDAQPENPTAASIKSTNGDTSVKLSATDLSSTELVHSLLHTGAMVAPTDANVPLDANENATGSGGGKTMPAAQQPQLGVVAGKPNRIRVTNGRQVFEVDRYCPHKQYDMLKAPAMRGNVLTCPKHDWDFDLAKGGTCVGRPGKSLNCVVVSDW</sequence>
<keyword evidence="3" id="KW-0408">Iron</keyword>
<evidence type="ECO:0000259" key="6">
    <source>
        <dbReference type="PROSITE" id="PS51296"/>
    </source>
</evidence>
<dbReference type="Proteomes" id="UP000193411">
    <property type="component" value="Unassembled WGS sequence"/>
</dbReference>
<dbReference type="Pfam" id="PF00355">
    <property type="entry name" value="Rieske"/>
    <property type="match status" value="1"/>
</dbReference>
<keyword evidence="1" id="KW-0001">2Fe-2S</keyword>
<evidence type="ECO:0000256" key="4">
    <source>
        <dbReference type="ARBA" id="ARBA00023014"/>
    </source>
</evidence>
<reference evidence="7 8" key="1">
    <citation type="submission" date="2016-07" db="EMBL/GenBank/DDBJ databases">
        <title>Pervasive Adenine N6-methylation of Active Genes in Fungi.</title>
        <authorList>
            <consortium name="DOE Joint Genome Institute"/>
            <person name="Mondo S.J."/>
            <person name="Dannebaum R.O."/>
            <person name="Kuo R.C."/>
            <person name="Labutti K."/>
            <person name="Haridas S."/>
            <person name="Kuo A."/>
            <person name="Salamov A."/>
            <person name="Ahrendt S.R."/>
            <person name="Lipzen A."/>
            <person name="Sullivan W."/>
            <person name="Andreopoulos W.B."/>
            <person name="Clum A."/>
            <person name="Lindquist E."/>
            <person name="Daum C."/>
            <person name="Ramamoorthy G.K."/>
            <person name="Gryganskyi A."/>
            <person name="Culley D."/>
            <person name="Magnuson J.K."/>
            <person name="James T.Y."/>
            <person name="O'Malley M.A."/>
            <person name="Stajich J.E."/>
            <person name="Spatafora J.W."/>
            <person name="Visel A."/>
            <person name="Grigoriev I.V."/>
        </authorList>
    </citation>
    <scope>NUCLEOTIDE SEQUENCE [LARGE SCALE GENOMIC DNA]</scope>
    <source>
        <strain evidence="7 8">PL171</strain>
    </source>
</reference>
<dbReference type="GO" id="GO:0046872">
    <property type="term" value="F:metal ion binding"/>
    <property type="evidence" value="ECO:0007669"/>
    <property type="project" value="UniProtKB-KW"/>
</dbReference>
<proteinExistence type="predicted"/>
<feature type="region of interest" description="Disordered" evidence="5">
    <location>
        <begin position="300"/>
        <end position="324"/>
    </location>
</feature>
<evidence type="ECO:0000256" key="2">
    <source>
        <dbReference type="ARBA" id="ARBA00022723"/>
    </source>
</evidence>
<dbReference type="InterPro" id="IPR017941">
    <property type="entry name" value="Rieske_2Fe-2S"/>
</dbReference>
<evidence type="ECO:0000313" key="8">
    <source>
        <dbReference type="Proteomes" id="UP000193411"/>
    </source>
</evidence>
<dbReference type="InterPro" id="IPR036922">
    <property type="entry name" value="Rieske_2Fe-2S_sf"/>
</dbReference>
<feature type="region of interest" description="Disordered" evidence="5">
    <location>
        <begin position="338"/>
        <end position="363"/>
    </location>
</feature>
<name>A0A1Y2HHF0_9FUNG</name>
<feature type="compositionally biased region" description="Polar residues" evidence="5">
    <location>
        <begin position="1"/>
        <end position="13"/>
    </location>
</feature>
<gene>
    <name evidence="7" type="ORF">BCR44DRAFT_1436955</name>
</gene>
<dbReference type="PROSITE" id="PS51296">
    <property type="entry name" value="RIESKE"/>
    <property type="match status" value="1"/>
</dbReference>
<comment type="caution">
    <text evidence="7">The sequence shown here is derived from an EMBL/GenBank/DDBJ whole genome shotgun (WGS) entry which is preliminary data.</text>
</comment>
<feature type="compositionally biased region" description="Low complexity" evidence="5">
    <location>
        <begin position="21"/>
        <end position="69"/>
    </location>
</feature>
<dbReference type="AlphaFoldDB" id="A0A1Y2HHF0"/>
<dbReference type="OrthoDB" id="426882at2759"/>
<keyword evidence="2" id="KW-0479">Metal-binding</keyword>
<evidence type="ECO:0000313" key="7">
    <source>
        <dbReference type="EMBL" id="ORZ34020.1"/>
    </source>
</evidence>
<feature type="domain" description="Rieske" evidence="6">
    <location>
        <begin position="485"/>
        <end position="572"/>
    </location>
</feature>
<keyword evidence="4" id="KW-0411">Iron-sulfur</keyword>
<dbReference type="SUPFAM" id="SSF50022">
    <property type="entry name" value="ISP domain"/>
    <property type="match status" value="1"/>
</dbReference>
<accession>A0A1Y2HHF0</accession>
<dbReference type="EMBL" id="MCFL01000031">
    <property type="protein sequence ID" value="ORZ34020.1"/>
    <property type="molecule type" value="Genomic_DNA"/>
</dbReference>
<feature type="region of interest" description="Disordered" evidence="5">
    <location>
        <begin position="1"/>
        <end position="78"/>
    </location>
</feature>
<protein>
    <recommendedName>
        <fullName evidence="6">Rieske domain-containing protein</fullName>
    </recommendedName>
</protein>
<keyword evidence="8" id="KW-1185">Reference proteome</keyword>
<evidence type="ECO:0000256" key="1">
    <source>
        <dbReference type="ARBA" id="ARBA00022714"/>
    </source>
</evidence>
<evidence type="ECO:0000256" key="3">
    <source>
        <dbReference type="ARBA" id="ARBA00023004"/>
    </source>
</evidence>
<dbReference type="GO" id="GO:0051537">
    <property type="term" value="F:2 iron, 2 sulfur cluster binding"/>
    <property type="evidence" value="ECO:0007669"/>
    <property type="project" value="UniProtKB-KW"/>
</dbReference>